<evidence type="ECO:0000313" key="2">
    <source>
        <dbReference type="EMBL" id="ELR25579.1"/>
    </source>
</evidence>
<protein>
    <submittedName>
        <fullName evidence="2">Uncharacterized protein</fullName>
    </submittedName>
</protein>
<evidence type="ECO:0000256" key="1">
    <source>
        <dbReference type="SAM" id="MobiDB-lite"/>
    </source>
</evidence>
<sequence>MCTRRYTISRMGRQGPRAQGASGPAHVPVGHAPASHRHRHDRSPIRHVFAAARERHGGARRQEAAVGCQRGQHPIK</sequence>
<dbReference type="KEGG" id="acan:ACA1_099370"/>
<dbReference type="EMBL" id="KB007804">
    <property type="protein sequence ID" value="ELR25579.1"/>
    <property type="molecule type" value="Genomic_DNA"/>
</dbReference>
<keyword evidence="3" id="KW-1185">Reference proteome</keyword>
<evidence type="ECO:0000313" key="3">
    <source>
        <dbReference type="Proteomes" id="UP000011083"/>
    </source>
</evidence>
<feature type="region of interest" description="Disordered" evidence="1">
    <location>
        <begin position="55"/>
        <end position="76"/>
    </location>
</feature>
<dbReference type="GeneID" id="14926643"/>
<dbReference type="Proteomes" id="UP000011083">
    <property type="component" value="Unassembled WGS sequence"/>
</dbReference>
<dbReference type="VEuPathDB" id="AmoebaDB:ACA1_099370"/>
<gene>
    <name evidence="2" type="ORF">ACA1_099370</name>
</gene>
<name>L8HJ10_ACACF</name>
<dbReference type="RefSeq" id="XP_004357477.1">
    <property type="nucleotide sequence ID" value="XM_004357421.1"/>
</dbReference>
<dbReference type="AlphaFoldDB" id="L8HJ10"/>
<reference evidence="2 3" key="1">
    <citation type="journal article" date="2013" name="Genome Biol.">
        <title>Genome of Acanthamoeba castellanii highlights extensive lateral gene transfer and early evolution of tyrosine kinase signaling.</title>
        <authorList>
            <person name="Clarke M."/>
            <person name="Lohan A.J."/>
            <person name="Liu B."/>
            <person name="Lagkouvardos I."/>
            <person name="Roy S."/>
            <person name="Zafar N."/>
            <person name="Bertelli C."/>
            <person name="Schilde C."/>
            <person name="Kianianmomeni A."/>
            <person name="Burglin T.R."/>
            <person name="Frech C."/>
            <person name="Turcotte B."/>
            <person name="Kopec K.O."/>
            <person name="Synnott J.M."/>
            <person name="Choo C."/>
            <person name="Paponov I."/>
            <person name="Finkler A."/>
            <person name="Soon Heng Tan C."/>
            <person name="Hutchins A.P."/>
            <person name="Weinmeier T."/>
            <person name="Rattei T."/>
            <person name="Chu J.S."/>
            <person name="Gimenez G."/>
            <person name="Irimia M."/>
            <person name="Rigden D.J."/>
            <person name="Fitzpatrick D.A."/>
            <person name="Lorenzo-Morales J."/>
            <person name="Bateman A."/>
            <person name="Chiu C.H."/>
            <person name="Tang P."/>
            <person name="Hegemann P."/>
            <person name="Fromm H."/>
            <person name="Raoult D."/>
            <person name="Greub G."/>
            <person name="Miranda-Saavedra D."/>
            <person name="Chen N."/>
            <person name="Nash P."/>
            <person name="Ginger M.L."/>
            <person name="Horn M."/>
            <person name="Schaap P."/>
            <person name="Caler L."/>
            <person name="Loftus B."/>
        </authorList>
    </citation>
    <scope>NUCLEOTIDE SEQUENCE [LARGE SCALE GENOMIC DNA]</scope>
    <source>
        <strain evidence="2 3">Neff</strain>
    </source>
</reference>
<accession>L8HJ10</accession>
<proteinExistence type="predicted"/>
<organism evidence="2 3">
    <name type="scientific">Acanthamoeba castellanii (strain ATCC 30010 / Neff)</name>
    <dbReference type="NCBI Taxonomy" id="1257118"/>
    <lineage>
        <taxon>Eukaryota</taxon>
        <taxon>Amoebozoa</taxon>
        <taxon>Discosea</taxon>
        <taxon>Longamoebia</taxon>
        <taxon>Centramoebida</taxon>
        <taxon>Acanthamoebidae</taxon>
        <taxon>Acanthamoeba</taxon>
    </lineage>
</organism>
<feature type="region of interest" description="Disordered" evidence="1">
    <location>
        <begin position="1"/>
        <end position="43"/>
    </location>
</feature>